<proteinExistence type="predicted"/>
<dbReference type="Pfam" id="PF13577">
    <property type="entry name" value="SnoaL_4"/>
    <property type="match status" value="1"/>
</dbReference>
<name>A0ABZ1RBS7_9ACTN</name>
<gene>
    <name evidence="2" type="ORF">OHT53_10105</name>
</gene>
<keyword evidence="3" id="KW-1185">Reference proteome</keyword>
<dbReference type="EMBL" id="CP108038">
    <property type="protein sequence ID" value="WUN92244.1"/>
    <property type="molecule type" value="Genomic_DNA"/>
</dbReference>
<dbReference type="SUPFAM" id="SSF54427">
    <property type="entry name" value="NTF2-like"/>
    <property type="match status" value="1"/>
</dbReference>
<protein>
    <submittedName>
        <fullName evidence="2">Nuclear transport factor 2 family protein</fullName>
    </submittedName>
</protein>
<evidence type="ECO:0000313" key="3">
    <source>
        <dbReference type="Proteomes" id="UP001432071"/>
    </source>
</evidence>
<evidence type="ECO:0000313" key="2">
    <source>
        <dbReference type="EMBL" id="WUN92244.1"/>
    </source>
</evidence>
<sequence>MRHAKEYAEERAGTEPVAPAEYASVQRFYAGQMRLLDEGEGDAWADTFTEDGTFDQSSFAEPVRGRAAIAAAVRGRPAAPAGTVRRHWLGLPAAWRFPDGSVRTAYDALVVSTAAGAAPVIRLSTSCQDVLVADGDGWLVSHRYVGHDGQ</sequence>
<dbReference type="CDD" id="cd00531">
    <property type="entry name" value="NTF2_like"/>
    <property type="match status" value="1"/>
</dbReference>
<dbReference type="Proteomes" id="UP001432071">
    <property type="component" value="Chromosome"/>
</dbReference>
<organism evidence="2 3">
    <name type="scientific">Streptomyces bobili</name>
    <dbReference type="NCBI Taxonomy" id="67280"/>
    <lineage>
        <taxon>Bacteria</taxon>
        <taxon>Bacillati</taxon>
        <taxon>Actinomycetota</taxon>
        <taxon>Actinomycetes</taxon>
        <taxon>Kitasatosporales</taxon>
        <taxon>Streptomycetaceae</taxon>
        <taxon>Streptomyces</taxon>
    </lineage>
</organism>
<reference evidence="2" key="1">
    <citation type="submission" date="2022-10" db="EMBL/GenBank/DDBJ databases">
        <title>The complete genomes of actinobacterial strains from the NBC collection.</title>
        <authorList>
            <person name="Joergensen T.S."/>
            <person name="Alvarez Arevalo M."/>
            <person name="Sterndorff E.B."/>
            <person name="Faurdal D."/>
            <person name="Vuksanovic O."/>
            <person name="Mourched A.-S."/>
            <person name="Charusanti P."/>
            <person name="Shaw S."/>
            <person name="Blin K."/>
            <person name="Weber T."/>
        </authorList>
    </citation>
    <scope>NUCLEOTIDE SEQUENCE</scope>
    <source>
        <strain evidence="2">NBC_00302</strain>
    </source>
</reference>
<dbReference type="InterPro" id="IPR037401">
    <property type="entry name" value="SnoaL-like"/>
</dbReference>
<dbReference type="Gene3D" id="3.10.450.50">
    <property type="match status" value="1"/>
</dbReference>
<dbReference type="InterPro" id="IPR032710">
    <property type="entry name" value="NTF2-like_dom_sf"/>
</dbReference>
<accession>A0ABZ1RBS7</accession>
<evidence type="ECO:0000259" key="1">
    <source>
        <dbReference type="Pfam" id="PF13577"/>
    </source>
</evidence>
<feature type="domain" description="SnoaL-like" evidence="1">
    <location>
        <begin position="21"/>
        <end position="143"/>
    </location>
</feature>